<dbReference type="PANTHER" id="PTHR30363">
    <property type="entry name" value="HTH-TYPE TRANSCRIPTIONAL REGULATOR SRLR-RELATED"/>
    <property type="match status" value="1"/>
</dbReference>
<dbReference type="Proteomes" id="UP001139477">
    <property type="component" value="Unassembled WGS sequence"/>
</dbReference>
<name>A0A9X2FRX0_9RHOB</name>
<reference evidence="2" key="1">
    <citation type="submission" date="2022-06" db="EMBL/GenBank/DDBJ databases">
        <title>Limimaricola sediminis sp. nov., isolated from an intertidal sediment.</title>
        <authorList>
            <person name="Shao X."/>
        </authorList>
    </citation>
    <scope>NUCLEOTIDE SEQUENCE</scope>
    <source>
        <strain evidence="2">ASW11-118</strain>
    </source>
</reference>
<feature type="domain" description="HTH rpiR-type" evidence="1">
    <location>
        <begin position="5"/>
        <end position="81"/>
    </location>
</feature>
<dbReference type="InterPro" id="IPR037171">
    <property type="entry name" value="NagB/RpiA_transferase-like"/>
</dbReference>
<accession>A0A9X2FRX0</accession>
<dbReference type="GO" id="GO:0003700">
    <property type="term" value="F:DNA-binding transcription factor activity"/>
    <property type="evidence" value="ECO:0007669"/>
    <property type="project" value="InterPro"/>
</dbReference>
<dbReference type="Gene3D" id="3.40.50.1360">
    <property type="match status" value="1"/>
</dbReference>
<dbReference type="PANTHER" id="PTHR30363:SF44">
    <property type="entry name" value="AGA OPERON TRANSCRIPTIONAL REPRESSOR-RELATED"/>
    <property type="match status" value="1"/>
</dbReference>
<dbReference type="RefSeq" id="WP_253335353.1">
    <property type="nucleotide sequence ID" value="NZ_JAMYXC010000319.1"/>
</dbReference>
<dbReference type="InterPro" id="IPR000281">
    <property type="entry name" value="HTH_RpiR"/>
</dbReference>
<dbReference type="EMBL" id="JAMYXC010000319">
    <property type="protein sequence ID" value="MCP1170636.1"/>
    <property type="molecule type" value="Genomic_DNA"/>
</dbReference>
<dbReference type="SMART" id="SM01134">
    <property type="entry name" value="DeoRC"/>
    <property type="match status" value="1"/>
</dbReference>
<dbReference type="InterPro" id="IPR036388">
    <property type="entry name" value="WH-like_DNA-bd_sf"/>
</dbReference>
<dbReference type="InterPro" id="IPR009057">
    <property type="entry name" value="Homeodomain-like_sf"/>
</dbReference>
<dbReference type="SUPFAM" id="SSF100950">
    <property type="entry name" value="NagB/RpiA/CoA transferase-like"/>
    <property type="match status" value="1"/>
</dbReference>
<gene>
    <name evidence="2" type="ORF">NHG85_19210</name>
</gene>
<dbReference type="AlphaFoldDB" id="A0A9X2FRX0"/>
<keyword evidence="3" id="KW-1185">Reference proteome</keyword>
<dbReference type="InterPro" id="IPR050313">
    <property type="entry name" value="Carb_Metab_HTH_regulators"/>
</dbReference>
<evidence type="ECO:0000313" key="2">
    <source>
        <dbReference type="EMBL" id="MCP1170636.1"/>
    </source>
</evidence>
<evidence type="ECO:0000259" key="1">
    <source>
        <dbReference type="PROSITE" id="PS51071"/>
    </source>
</evidence>
<protein>
    <submittedName>
        <fullName evidence="2">Transcriptional regulator</fullName>
    </submittedName>
</protein>
<dbReference type="Pfam" id="PF01418">
    <property type="entry name" value="HTH_6"/>
    <property type="match status" value="1"/>
</dbReference>
<sequence length="291" mass="31621">MTDAGDILKRITEDRDSLSRAFRMIADFLIAEPRAFITSPMRSLAEKIQVSEPTLIRFARHYGYQGLPDLRLAFAMALAASDVAASVNLEPRLKDKEAVNRAAKQAIAAQAFKLTGQDNTLLLDSGSTVQLLAEQLATAPGKTILTTGLNVVLSLRHATQHCLMLPGGMVRIEAMALAGRMAESNLTEMNIDTVYLGADSLHPEHGLSTYGEEEAHLNRAMIRASKRVVVLVDSSKFKSPALHHICNLSDVDIIVSDSNLSPEHRSAIEATSTTLMLADTPPLAIKPKETR</sequence>
<dbReference type="Pfam" id="PF00455">
    <property type="entry name" value="DeoRC"/>
    <property type="match status" value="1"/>
</dbReference>
<comment type="caution">
    <text evidence="2">The sequence shown here is derived from an EMBL/GenBank/DDBJ whole genome shotgun (WGS) entry which is preliminary data.</text>
</comment>
<dbReference type="SUPFAM" id="SSF46689">
    <property type="entry name" value="Homeodomain-like"/>
    <property type="match status" value="1"/>
</dbReference>
<organism evidence="2 3">
    <name type="scientific">Limimaricola litoreus</name>
    <dbReference type="NCBI Taxonomy" id="2955316"/>
    <lineage>
        <taxon>Bacteria</taxon>
        <taxon>Pseudomonadati</taxon>
        <taxon>Pseudomonadota</taxon>
        <taxon>Alphaproteobacteria</taxon>
        <taxon>Rhodobacterales</taxon>
        <taxon>Paracoccaceae</taxon>
        <taxon>Limimaricola</taxon>
    </lineage>
</organism>
<dbReference type="InterPro" id="IPR014036">
    <property type="entry name" value="DeoR-like_C"/>
</dbReference>
<dbReference type="PROSITE" id="PS51071">
    <property type="entry name" value="HTH_RPIR"/>
    <property type="match status" value="1"/>
</dbReference>
<dbReference type="Gene3D" id="1.10.10.10">
    <property type="entry name" value="Winged helix-like DNA-binding domain superfamily/Winged helix DNA-binding domain"/>
    <property type="match status" value="1"/>
</dbReference>
<proteinExistence type="predicted"/>
<evidence type="ECO:0000313" key="3">
    <source>
        <dbReference type="Proteomes" id="UP001139477"/>
    </source>
</evidence>